<reference evidence="2 3" key="1">
    <citation type="journal article" date="2016" name="Nat. Commun.">
        <title>Thousands of microbial genomes shed light on interconnected biogeochemical processes in an aquifer system.</title>
        <authorList>
            <person name="Anantharaman K."/>
            <person name="Brown C.T."/>
            <person name="Hug L.A."/>
            <person name="Sharon I."/>
            <person name="Castelle C.J."/>
            <person name="Probst A.J."/>
            <person name="Thomas B.C."/>
            <person name="Singh A."/>
            <person name="Wilkins M.J."/>
            <person name="Karaoz U."/>
            <person name="Brodie E.L."/>
            <person name="Williams K.H."/>
            <person name="Hubbard S.S."/>
            <person name="Banfield J.F."/>
        </authorList>
    </citation>
    <scope>NUCLEOTIDE SEQUENCE [LARGE SCALE GENOMIC DNA]</scope>
</reference>
<accession>A0A1F5EJF9</accession>
<name>A0A1F5EJF9_9BACT</name>
<comment type="caution">
    <text evidence="2">The sequence shown here is derived from an EMBL/GenBank/DDBJ whole genome shotgun (WGS) entry which is preliminary data.</text>
</comment>
<gene>
    <name evidence="2" type="ORF">A2442_01155</name>
</gene>
<evidence type="ECO:0000313" key="3">
    <source>
        <dbReference type="Proteomes" id="UP000179003"/>
    </source>
</evidence>
<evidence type="ECO:0000313" key="2">
    <source>
        <dbReference type="EMBL" id="OGD67354.1"/>
    </source>
</evidence>
<evidence type="ECO:0000256" key="1">
    <source>
        <dbReference type="SAM" id="Phobius"/>
    </source>
</evidence>
<sequence>MGNKKNFVIWLLCPVILIFFATIGAQSIPIKEGAPFIIIFLVKAPIYIVAIAFWVMLIIPTKKDKKSSR</sequence>
<dbReference type="Proteomes" id="UP000179003">
    <property type="component" value="Unassembled WGS sequence"/>
</dbReference>
<organism evidence="2 3">
    <name type="scientific">Candidatus Campbellbacteria bacterium RIFOXYC2_FULL_35_25</name>
    <dbReference type="NCBI Taxonomy" id="1797582"/>
    <lineage>
        <taxon>Bacteria</taxon>
        <taxon>Candidatus Campbelliibacteriota</taxon>
    </lineage>
</organism>
<feature type="transmembrane region" description="Helical" evidence="1">
    <location>
        <begin position="34"/>
        <end position="59"/>
    </location>
</feature>
<keyword evidence="1" id="KW-1133">Transmembrane helix</keyword>
<dbReference type="EMBL" id="MFAE01000006">
    <property type="protein sequence ID" value="OGD67354.1"/>
    <property type="molecule type" value="Genomic_DNA"/>
</dbReference>
<proteinExistence type="predicted"/>
<feature type="transmembrane region" description="Helical" evidence="1">
    <location>
        <begin position="7"/>
        <end position="28"/>
    </location>
</feature>
<keyword evidence="1" id="KW-0472">Membrane</keyword>
<keyword evidence="1" id="KW-0812">Transmembrane</keyword>
<protein>
    <submittedName>
        <fullName evidence="2">Uncharacterized protein</fullName>
    </submittedName>
</protein>
<dbReference type="AlphaFoldDB" id="A0A1F5EJF9"/>